<dbReference type="Proteomes" id="UP001154282">
    <property type="component" value="Unassembled WGS sequence"/>
</dbReference>
<protein>
    <submittedName>
        <fullName evidence="2">Uncharacterized protein</fullName>
    </submittedName>
</protein>
<evidence type="ECO:0000313" key="2">
    <source>
        <dbReference type="EMBL" id="CAI0460092.1"/>
    </source>
</evidence>
<dbReference type="AlphaFoldDB" id="A0AAV0NNX8"/>
<name>A0AAV0NNX8_9ROSI</name>
<dbReference type="EMBL" id="CAMGYJ010000008">
    <property type="protein sequence ID" value="CAI0460092.1"/>
    <property type="molecule type" value="Genomic_DNA"/>
</dbReference>
<proteinExistence type="predicted"/>
<evidence type="ECO:0000313" key="1">
    <source>
        <dbReference type="EMBL" id="CAI0460074.1"/>
    </source>
</evidence>
<keyword evidence="3" id="KW-1185">Reference proteome</keyword>
<dbReference type="EMBL" id="CAMGYJ010000008">
    <property type="protein sequence ID" value="CAI0460074.1"/>
    <property type="molecule type" value="Genomic_DNA"/>
</dbReference>
<reference evidence="2" key="1">
    <citation type="submission" date="2022-08" db="EMBL/GenBank/DDBJ databases">
        <authorList>
            <person name="Gutierrez-Valencia J."/>
        </authorList>
    </citation>
    <scope>NUCLEOTIDE SEQUENCE</scope>
</reference>
<gene>
    <name evidence="1" type="ORF">LITE_LOCUS34314</name>
    <name evidence="2" type="ORF">LITE_LOCUS34325</name>
</gene>
<comment type="caution">
    <text evidence="2">The sequence shown here is derived from an EMBL/GenBank/DDBJ whole genome shotgun (WGS) entry which is preliminary data.</text>
</comment>
<sequence>MSVQEVGDELVVAGIVYCYISFGQLPNGVFEAALLVICWRWSVHFVDGSELISIGMWQAQFDCQRLQCIVALQNPACSSAGTHEED</sequence>
<organism evidence="2 3">
    <name type="scientific">Linum tenue</name>
    <dbReference type="NCBI Taxonomy" id="586396"/>
    <lineage>
        <taxon>Eukaryota</taxon>
        <taxon>Viridiplantae</taxon>
        <taxon>Streptophyta</taxon>
        <taxon>Embryophyta</taxon>
        <taxon>Tracheophyta</taxon>
        <taxon>Spermatophyta</taxon>
        <taxon>Magnoliopsida</taxon>
        <taxon>eudicotyledons</taxon>
        <taxon>Gunneridae</taxon>
        <taxon>Pentapetalae</taxon>
        <taxon>rosids</taxon>
        <taxon>fabids</taxon>
        <taxon>Malpighiales</taxon>
        <taxon>Linaceae</taxon>
        <taxon>Linum</taxon>
    </lineage>
</organism>
<accession>A0AAV0NNX8</accession>
<evidence type="ECO:0000313" key="3">
    <source>
        <dbReference type="Proteomes" id="UP001154282"/>
    </source>
</evidence>